<dbReference type="InterPro" id="IPR001878">
    <property type="entry name" value="Znf_CCHC"/>
</dbReference>
<dbReference type="GO" id="GO:0003676">
    <property type="term" value="F:nucleic acid binding"/>
    <property type="evidence" value="ECO:0007669"/>
    <property type="project" value="InterPro"/>
</dbReference>
<feature type="domain" description="CCHC-type" evidence="3">
    <location>
        <begin position="76"/>
        <end position="92"/>
    </location>
</feature>
<dbReference type="Gene3D" id="4.10.60.10">
    <property type="entry name" value="Zinc finger, CCHC-type"/>
    <property type="match status" value="1"/>
</dbReference>
<dbReference type="OMA" id="ARYSINE"/>
<evidence type="ECO:0000259" key="3">
    <source>
        <dbReference type="PROSITE" id="PS50158"/>
    </source>
</evidence>
<name>A0A1I8AXP1_MELHA</name>
<dbReference type="PROSITE" id="PS50158">
    <property type="entry name" value="ZF_CCHC"/>
    <property type="match status" value="1"/>
</dbReference>
<evidence type="ECO:0000256" key="1">
    <source>
        <dbReference type="PROSITE-ProRule" id="PRU00047"/>
    </source>
</evidence>
<dbReference type="GO" id="GO:0019899">
    <property type="term" value="F:enzyme binding"/>
    <property type="evidence" value="ECO:0007669"/>
    <property type="project" value="UniProtKB-ARBA"/>
</dbReference>
<reference evidence="5 6" key="1">
    <citation type="submission" date="2016-11" db="UniProtKB">
        <authorList>
            <consortium name="WormBaseParasite"/>
        </authorList>
    </citation>
    <scope>IDENTIFICATION</scope>
</reference>
<keyword evidence="1" id="KW-0862">Zinc</keyword>
<dbReference type="GO" id="GO:0008270">
    <property type="term" value="F:zinc ion binding"/>
    <property type="evidence" value="ECO:0007669"/>
    <property type="project" value="UniProtKB-KW"/>
</dbReference>
<keyword evidence="1" id="KW-0863">Zinc-finger</keyword>
<organism evidence="4 5">
    <name type="scientific">Meloidogyne hapla</name>
    <name type="common">Root-knot nematode worm</name>
    <dbReference type="NCBI Taxonomy" id="6305"/>
    <lineage>
        <taxon>Eukaryota</taxon>
        <taxon>Metazoa</taxon>
        <taxon>Ecdysozoa</taxon>
        <taxon>Nematoda</taxon>
        <taxon>Chromadorea</taxon>
        <taxon>Rhabditida</taxon>
        <taxon>Tylenchina</taxon>
        <taxon>Tylenchomorpha</taxon>
        <taxon>Tylenchoidea</taxon>
        <taxon>Meloidogynidae</taxon>
        <taxon>Meloidogyninae</taxon>
        <taxon>Meloidogyne</taxon>
    </lineage>
</organism>
<evidence type="ECO:0000313" key="6">
    <source>
        <dbReference type="WBParaSite" id="MhA1_Contig1007.frz3.gene7"/>
    </source>
</evidence>
<dbReference type="WBParaSite" id="MhA1_Contig1007.frz3.gene2">
    <property type="protein sequence ID" value="MhA1_Contig1007.frz3.gene2"/>
    <property type="gene ID" value="MhA1_Contig1007.frz3.gene2"/>
</dbReference>
<feature type="compositionally biased region" description="Low complexity" evidence="2">
    <location>
        <begin position="14"/>
        <end position="32"/>
    </location>
</feature>
<dbReference type="Proteomes" id="UP000095281">
    <property type="component" value="Unplaced"/>
</dbReference>
<proteinExistence type="predicted"/>
<evidence type="ECO:0000256" key="2">
    <source>
        <dbReference type="SAM" id="MobiDB-lite"/>
    </source>
</evidence>
<keyword evidence="4" id="KW-1185">Reference proteome</keyword>
<dbReference type="WBParaSite" id="MhA1_Contig1007.frz3.gene7">
    <property type="protein sequence ID" value="MhA1_Contig1007.frz3.gene7"/>
    <property type="gene ID" value="MhA1_Contig1007.frz3.gene7"/>
</dbReference>
<protein>
    <submittedName>
        <fullName evidence="5 6">CCHC-type domain-containing protein</fullName>
    </submittedName>
</protein>
<feature type="region of interest" description="Disordered" evidence="2">
    <location>
        <begin position="1"/>
        <end position="34"/>
    </location>
</feature>
<evidence type="ECO:0000313" key="5">
    <source>
        <dbReference type="WBParaSite" id="MhA1_Contig1007.frz3.gene2"/>
    </source>
</evidence>
<dbReference type="SUPFAM" id="SSF57756">
    <property type="entry name" value="Retrovirus zinc finger-like domains"/>
    <property type="match status" value="1"/>
</dbReference>
<accession>A0A1I8AXP1</accession>
<dbReference type="SMART" id="SM00343">
    <property type="entry name" value="ZnF_C2HC"/>
    <property type="match status" value="1"/>
</dbReference>
<dbReference type="InterPro" id="IPR036875">
    <property type="entry name" value="Znf_CCHC_sf"/>
</dbReference>
<keyword evidence="1" id="KW-0479">Metal-binding</keyword>
<sequence length="159" mass="17637">MRNMMRETLQDFISQQPSTSSASAPTTSAATPKRSKPYVIPKIQQLQSNTSILQQQLEQLYNNAGGGPIRHLKVNRRCYSCNKVGHTAIACPTAAHNIDDSSSTRSLTTSIPSINQGSFRSASHELAELARRFSHFPPIMQLVMSLAIFFKQTADNMRK</sequence>
<evidence type="ECO:0000313" key="4">
    <source>
        <dbReference type="Proteomes" id="UP000095281"/>
    </source>
</evidence>
<dbReference type="AlphaFoldDB" id="A0A1I8AXP1"/>